<dbReference type="EMBL" id="CAWUHD010000094">
    <property type="protein sequence ID" value="CAK7230457.1"/>
    <property type="molecule type" value="Genomic_DNA"/>
</dbReference>
<reference evidence="1 2" key="1">
    <citation type="submission" date="2024-01" db="EMBL/GenBank/DDBJ databases">
        <authorList>
            <person name="Allen C."/>
            <person name="Tagirdzhanova G."/>
        </authorList>
    </citation>
    <scope>NUCLEOTIDE SEQUENCE [LARGE SCALE GENOMIC DNA]</scope>
</reference>
<sequence length="420" mass="46489">MDSSTSSALGRSVDAPFDLRGDWNTLGKKENMEYLKTIFPGTQGVFQDSMFLYIFMSHPPEPRPRVFAGVPVIFVTDPDTVSPGLLPPRLAAPPGFGVVPQQGSIAKHLTYGESHGLDLDLQCAPLLEAVKIHFVKIETPVTEIIYFGAHLLIVLKSSKPDKSILPFRAGGVVCRYVLETEMNRPAYQSELRHIDPKKRQSKDDTEYARLRPGIRVSSDYLNSSSTYRSSTLGCHIRDKDDKDFVTVAYCTFNEPGQHVYHPHRNSGRDIGWLAGRVGRTDIGLLSLAPTEQFSNEAFLSDGYDENDRSPQIGGLAAARRYDVVTLDSPDTGVIYGQIMGVAQQEILANSGCGEQEWAYIYYMYIGENLEHEISDSVCGSVIRGEGGKVVGFFQYYVTDGMWAGWCVGTSAEELLDRGFS</sequence>
<evidence type="ECO:0000313" key="2">
    <source>
        <dbReference type="Proteomes" id="UP001642482"/>
    </source>
</evidence>
<name>A0ABP0CEE5_9PEZI</name>
<keyword evidence="2" id="KW-1185">Reference proteome</keyword>
<protein>
    <submittedName>
        <fullName evidence="1">Uncharacterized protein</fullName>
    </submittedName>
</protein>
<dbReference type="Proteomes" id="UP001642482">
    <property type="component" value="Unassembled WGS sequence"/>
</dbReference>
<proteinExistence type="predicted"/>
<organism evidence="1 2">
    <name type="scientific">Sporothrix eucalyptigena</name>
    <dbReference type="NCBI Taxonomy" id="1812306"/>
    <lineage>
        <taxon>Eukaryota</taxon>
        <taxon>Fungi</taxon>
        <taxon>Dikarya</taxon>
        <taxon>Ascomycota</taxon>
        <taxon>Pezizomycotina</taxon>
        <taxon>Sordariomycetes</taxon>
        <taxon>Sordariomycetidae</taxon>
        <taxon>Ophiostomatales</taxon>
        <taxon>Ophiostomataceae</taxon>
        <taxon>Sporothrix</taxon>
    </lineage>
</organism>
<gene>
    <name evidence="1" type="ORF">SEUCBS140593_007594</name>
</gene>
<comment type="caution">
    <text evidence="1">The sequence shown here is derived from an EMBL/GenBank/DDBJ whole genome shotgun (WGS) entry which is preliminary data.</text>
</comment>
<accession>A0ABP0CEE5</accession>
<evidence type="ECO:0000313" key="1">
    <source>
        <dbReference type="EMBL" id="CAK7230457.1"/>
    </source>
</evidence>